<sequence length="111" mass="11763">MCTLQTTDLKAKVEAADIVVGCAGAANLVKANWIKSGAIVIDAGITVTGNVHKGKMKVQGDVEQTDLLWKRASLITPVPGGVGPITVAMLLQNTFDAYKFHLTQEISKAKK</sequence>
<dbReference type="Proteomes" id="UP000663865">
    <property type="component" value="Unassembled WGS sequence"/>
</dbReference>
<evidence type="ECO:0000256" key="3">
    <source>
        <dbReference type="ARBA" id="ARBA00023002"/>
    </source>
</evidence>
<protein>
    <recommendedName>
        <fullName evidence="1">methenyltetrahydrofolate cyclohydrolase</fullName>
        <ecNumber evidence="1">3.5.4.9</ecNumber>
    </recommendedName>
</protein>
<evidence type="ECO:0000256" key="2">
    <source>
        <dbReference type="ARBA" id="ARBA00022801"/>
    </source>
</evidence>
<keyword evidence="2" id="KW-0378">Hydrolase</keyword>
<dbReference type="EMBL" id="CAJNYV010004416">
    <property type="protein sequence ID" value="CAF3670848.1"/>
    <property type="molecule type" value="Genomic_DNA"/>
</dbReference>
<dbReference type="SUPFAM" id="SSF51735">
    <property type="entry name" value="NAD(P)-binding Rossmann-fold domains"/>
    <property type="match status" value="1"/>
</dbReference>
<accession>A0A817ZAS7</accession>
<dbReference type="GO" id="GO:0004488">
    <property type="term" value="F:methylenetetrahydrofolate dehydrogenase (NADP+) activity"/>
    <property type="evidence" value="ECO:0007669"/>
    <property type="project" value="InterPro"/>
</dbReference>
<dbReference type="InterPro" id="IPR036291">
    <property type="entry name" value="NAD(P)-bd_dom_sf"/>
</dbReference>
<keyword evidence="3" id="KW-0560">Oxidoreductase</keyword>
<dbReference type="Gene3D" id="3.40.50.720">
    <property type="entry name" value="NAD(P)-binding Rossmann-like Domain"/>
    <property type="match status" value="1"/>
</dbReference>
<dbReference type="AlphaFoldDB" id="A0A817ZAS7"/>
<dbReference type="GO" id="GO:0004477">
    <property type="term" value="F:methenyltetrahydrofolate cyclohydrolase activity"/>
    <property type="evidence" value="ECO:0007669"/>
    <property type="project" value="UniProtKB-EC"/>
</dbReference>
<feature type="domain" description="Tetrahydrofolate dehydrogenase/cyclohydrolase NAD(P)-binding" evidence="5">
    <location>
        <begin position="2"/>
        <end position="100"/>
    </location>
</feature>
<evidence type="ECO:0000313" key="10">
    <source>
        <dbReference type="Proteomes" id="UP000663833"/>
    </source>
</evidence>
<reference evidence="6" key="1">
    <citation type="submission" date="2021-02" db="EMBL/GenBank/DDBJ databases">
        <authorList>
            <person name="Nowell W R."/>
        </authorList>
    </citation>
    <scope>NUCLEOTIDE SEQUENCE</scope>
</reference>
<dbReference type="PANTHER" id="PTHR48099:SF5">
    <property type="entry name" value="C-1-TETRAHYDROFOLATE SYNTHASE, CYTOPLASMIC"/>
    <property type="match status" value="1"/>
</dbReference>
<dbReference type="EMBL" id="CAJOBO010005083">
    <property type="protein sequence ID" value="CAF4536595.1"/>
    <property type="molecule type" value="Genomic_DNA"/>
</dbReference>
<dbReference type="PROSITE" id="PS00767">
    <property type="entry name" value="THF_DHG_CYH_2"/>
    <property type="match status" value="1"/>
</dbReference>
<organism evidence="6 10">
    <name type="scientific">Rotaria socialis</name>
    <dbReference type="NCBI Taxonomy" id="392032"/>
    <lineage>
        <taxon>Eukaryota</taxon>
        <taxon>Metazoa</taxon>
        <taxon>Spiralia</taxon>
        <taxon>Gnathifera</taxon>
        <taxon>Rotifera</taxon>
        <taxon>Eurotatoria</taxon>
        <taxon>Bdelloidea</taxon>
        <taxon>Philodinida</taxon>
        <taxon>Philodinidae</taxon>
        <taxon>Rotaria</taxon>
    </lineage>
</organism>
<dbReference type="PRINTS" id="PR00085">
    <property type="entry name" value="THFDHDRGNASE"/>
</dbReference>
<dbReference type="Proteomes" id="UP000663851">
    <property type="component" value="Unassembled WGS sequence"/>
</dbReference>
<dbReference type="PANTHER" id="PTHR48099">
    <property type="entry name" value="C-1-TETRAHYDROFOLATE SYNTHASE, CYTOPLASMIC-RELATED"/>
    <property type="match status" value="1"/>
</dbReference>
<comment type="caution">
    <text evidence="6">The sequence shown here is derived from an EMBL/GenBank/DDBJ whole genome shotgun (WGS) entry which is preliminary data.</text>
</comment>
<evidence type="ECO:0000313" key="9">
    <source>
        <dbReference type="EMBL" id="CAF4536595.1"/>
    </source>
</evidence>
<evidence type="ECO:0000313" key="7">
    <source>
        <dbReference type="EMBL" id="CAF3670848.1"/>
    </source>
</evidence>
<dbReference type="EMBL" id="CAJNYD010002050">
    <property type="protein sequence ID" value="CAF3389272.1"/>
    <property type="molecule type" value="Genomic_DNA"/>
</dbReference>
<dbReference type="Pfam" id="PF02882">
    <property type="entry name" value="THF_DHG_CYH_C"/>
    <property type="match status" value="1"/>
</dbReference>
<dbReference type="InterPro" id="IPR000672">
    <property type="entry name" value="THF_DH/CycHdrlase"/>
</dbReference>
<evidence type="ECO:0000256" key="4">
    <source>
        <dbReference type="ARBA" id="ARBA00036357"/>
    </source>
</evidence>
<gene>
    <name evidence="9" type="ORF">HFQ381_LOCUS30068</name>
    <name evidence="7" type="ORF">KIK155_LOCUS24661</name>
    <name evidence="6" type="ORF">LUA448_LOCUS16510</name>
    <name evidence="8" type="ORF">TOA249_LOCUS5173</name>
</gene>
<proteinExistence type="predicted"/>
<dbReference type="GO" id="GO:0005829">
    <property type="term" value="C:cytosol"/>
    <property type="evidence" value="ECO:0007669"/>
    <property type="project" value="TreeGrafter"/>
</dbReference>
<evidence type="ECO:0000256" key="1">
    <source>
        <dbReference type="ARBA" id="ARBA00012776"/>
    </source>
</evidence>
<dbReference type="Proteomes" id="UP000663838">
    <property type="component" value="Unassembled WGS sequence"/>
</dbReference>
<comment type="catalytic activity">
    <reaction evidence="4">
        <text>(6R)-5,10-methenyltetrahydrofolate + H2O = (6R)-10-formyltetrahydrofolate + H(+)</text>
        <dbReference type="Rhea" id="RHEA:23700"/>
        <dbReference type="ChEBI" id="CHEBI:15377"/>
        <dbReference type="ChEBI" id="CHEBI:15378"/>
        <dbReference type="ChEBI" id="CHEBI:57455"/>
        <dbReference type="ChEBI" id="CHEBI:195366"/>
        <dbReference type="EC" id="3.5.4.9"/>
    </reaction>
</comment>
<dbReference type="InterPro" id="IPR020867">
    <property type="entry name" value="THF_DH/CycHdrlase_CS"/>
</dbReference>
<dbReference type="EC" id="3.5.4.9" evidence="1"/>
<dbReference type="EMBL" id="CAJOBS010000206">
    <property type="protein sequence ID" value="CAF4523329.1"/>
    <property type="molecule type" value="Genomic_DNA"/>
</dbReference>
<evidence type="ECO:0000259" key="5">
    <source>
        <dbReference type="Pfam" id="PF02882"/>
    </source>
</evidence>
<dbReference type="GO" id="GO:0035999">
    <property type="term" value="P:tetrahydrofolate interconversion"/>
    <property type="evidence" value="ECO:0007669"/>
    <property type="project" value="TreeGrafter"/>
</dbReference>
<evidence type="ECO:0000313" key="6">
    <source>
        <dbReference type="EMBL" id="CAF3389272.1"/>
    </source>
</evidence>
<evidence type="ECO:0000313" key="8">
    <source>
        <dbReference type="EMBL" id="CAF4523329.1"/>
    </source>
</evidence>
<name>A0A817ZAS7_9BILA</name>
<dbReference type="InterPro" id="IPR020631">
    <property type="entry name" value="THF_DH/CycHdrlase_NAD-bd_dom"/>
</dbReference>
<dbReference type="Proteomes" id="UP000663833">
    <property type="component" value="Unassembled WGS sequence"/>
</dbReference>